<dbReference type="InterPro" id="IPR050793">
    <property type="entry name" value="CMP-NeuNAc_synthase"/>
</dbReference>
<gene>
    <name evidence="1" type="ORF">A3J46_01890</name>
</gene>
<dbReference type="InterPro" id="IPR003329">
    <property type="entry name" value="Cytidylyl_trans"/>
</dbReference>
<dbReference type="Proteomes" id="UP000177167">
    <property type="component" value="Unassembled WGS sequence"/>
</dbReference>
<dbReference type="Gene3D" id="3.90.550.10">
    <property type="entry name" value="Spore Coat Polysaccharide Biosynthesis Protein SpsA, Chain A"/>
    <property type="match status" value="1"/>
</dbReference>
<organism evidence="1 2">
    <name type="scientific">Candidatus Yanofskybacteria bacterium RIFCSPHIGHO2_02_FULL_41_11</name>
    <dbReference type="NCBI Taxonomy" id="1802675"/>
    <lineage>
        <taxon>Bacteria</taxon>
        <taxon>Candidatus Yanofskyibacteriota</taxon>
    </lineage>
</organism>
<proteinExistence type="predicted"/>
<evidence type="ECO:0008006" key="3">
    <source>
        <dbReference type="Google" id="ProtNLM"/>
    </source>
</evidence>
<dbReference type="CDD" id="cd02513">
    <property type="entry name" value="CMP-NeuAc_Synthase"/>
    <property type="match status" value="1"/>
</dbReference>
<comment type="caution">
    <text evidence="1">The sequence shown here is derived from an EMBL/GenBank/DDBJ whole genome shotgun (WGS) entry which is preliminary data.</text>
</comment>
<dbReference type="GO" id="GO:0008781">
    <property type="term" value="F:N-acylneuraminate cytidylyltransferase activity"/>
    <property type="evidence" value="ECO:0007669"/>
    <property type="project" value="TreeGrafter"/>
</dbReference>
<protein>
    <recommendedName>
        <fullName evidence="3">Acylneuraminate cytidylyltransferase</fullName>
    </recommendedName>
</protein>
<evidence type="ECO:0000313" key="2">
    <source>
        <dbReference type="Proteomes" id="UP000177167"/>
    </source>
</evidence>
<dbReference type="PANTHER" id="PTHR21485">
    <property type="entry name" value="HAD SUPERFAMILY MEMBERS CMAS AND KDSC"/>
    <property type="match status" value="1"/>
</dbReference>
<dbReference type="AlphaFoldDB" id="A0A1F8F5S1"/>
<evidence type="ECO:0000313" key="1">
    <source>
        <dbReference type="EMBL" id="OGN08497.1"/>
    </source>
</evidence>
<name>A0A1F8F5S1_9BACT</name>
<dbReference type="SUPFAM" id="SSF53448">
    <property type="entry name" value="Nucleotide-diphospho-sugar transferases"/>
    <property type="match status" value="1"/>
</dbReference>
<dbReference type="PANTHER" id="PTHR21485:SF3">
    <property type="entry name" value="N-ACYLNEURAMINATE CYTIDYLYLTRANSFERASE"/>
    <property type="match status" value="1"/>
</dbReference>
<sequence length="233" mass="26574">MYKGGKIVSLIPARGGSKSIPYKNIKLMAGKPLLYWTCKAAKESKYIDEVYVSTEDAKIKEVVQSLKLGVKIIDRPAEFAQDTSSTESVMLHFATLIKDFNVLNLIQATSPFTTSEDLDQAIELFFENGWDSMLTGILYKKFYWTLDGKPLNYDYLHRPRRQEFEGVVNENGAFYLTKKEVLETYKNRLGGKIGVYVMPEEKAIDIDEPADWSLAESFLKKQLNNGKKKDTKE</sequence>
<dbReference type="EMBL" id="MGJP01000061">
    <property type="protein sequence ID" value="OGN08497.1"/>
    <property type="molecule type" value="Genomic_DNA"/>
</dbReference>
<dbReference type="Pfam" id="PF02348">
    <property type="entry name" value="CTP_transf_3"/>
    <property type="match status" value="1"/>
</dbReference>
<dbReference type="InterPro" id="IPR029044">
    <property type="entry name" value="Nucleotide-diphossugar_trans"/>
</dbReference>
<accession>A0A1F8F5S1</accession>
<reference evidence="1 2" key="1">
    <citation type="journal article" date="2016" name="Nat. Commun.">
        <title>Thousands of microbial genomes shed light on interconnected biogeochemical processes in an aquifer system.</title>
        <authorList>
            <person name="Anantharaman K."/>
            <person name="Brown C.T."/>
            <person name="Hug L.A."/>
            <person name="Sharon I."/>
            <person name="Castelle C.J."/>
            <person name="Probst A.J."/>
            <person name="Thomas B.C."/>
            <person name="Singh A."/>
            <person name="Wilkins M.J."/>
            <person name="Karaoz U."/>
            <person name="Brodie E.L."/>
            <person name="Williams K.H."/>
            <person name="Hubbard S.S."/>
            <person name="Banfield J.F."/>
        </authorList>
    </citation>
    <scope>NUCLEOTIDE SEQUENCE [LARGE SCALE GENOMIC DNA]</scope>
</reference>